<dbReference type="GO" id="GO:0043139">
    <property type="term" value="F:5'-3' DNA helicase activity"/>
    <property type="evidence" value="ECO:0007669"/>
    <property type="project" value="UniProtKB-EC"/>
</dbReference>
<dbReference type="InterPro" id="IPR045028">
    <property type="entry name" value="DinG/Rad3-like"/>
</dbReference>
<dbReference type="GO" id="GO:0003676">
    <property type="term" value="F:nucleic acid binding"/>
    <property type="evidence" value="ECO:0007669"/>
    <property type="project" value="InterPro"/>
</dbReference>
<dbReference type="Gene3D" id="3.40.50.300">
    <property type="entry name" value="P-loop containing nucleotide triphosphate hydrolases"/>
    <property type="match status" value="2"/>
</dbReference>
<protein>
    <recommendedName>
        <fullName evidence="6">DNA 5'-3' helicase</fullName>
        <ecNumber evidence="6">5.6.2.3</ecNumber>
    </recommendedName>
</protein>
<comment type="cofactor">
    <cofactor evidence="1">
        <name>[4Fe-4S] cluster</name>
        <dbReference type="ChEBI" id="CHEBI:49883"/>
    </cofactor>
</comment>
<accession>A0A193LKY4</accession>
<dbReference type="InterPro" id="IPR014013">
    <property type="entry name" value="Helic_SF1/SF2_ATP-bd_DinG/Rad3"/>
</dbReference>
<dbReference type="EC" id="5.6.2.3" evidence="6"/>
<evidence type="ECO:0000256" key="5">
    <source>
        <dbReference type="ARBA" id="ARBA00038058"/>
    </source>
</evidence>
<dbReference type="SUPFAM" id="SSF52540">
    <property type="entry name" value="P-loop containing nucleoside triphosphate hydrolases"/>
    <property type="match status" value="1"/>
</dbReference>
<dbReference type="STRING" id="1548547.BA177_07475"/>
<dbReference type="KEGG" id="woc:BA177_07475"/>
<dbReference type="PANTHER" id="PTHR11472">
    <property type="entry name" value="DNA REPAIR DEAD HELICASE RAD3/XP-D SUBFAMILY MEMBER"/>
    <property type="match status" value="1"/>
</dbReference>
<organism evidence="9 10">
    <name type="scientific">Woeseia oceani</name>
    <dbReference type="NCBI Taxonomy" id="1548547"/>
    <lineage>
        <taxon>Bacteria</taxon>
        <taxon>Pseudomonadati</taxon>
        <taxon>Pseudomonadota</taxon>
        <taxon>Gammaproteobacteria</taxon>
        <taxon>Woeseiales</taxon>
        <taxon>Woeseiaceae</taxon>
        <taxon>Woeseia</taxon>
    </lineage>
</organism>
<evidence type="ECO:0000256" key="6">
    <source>
        <dbReference type="ARBA" id="ARBA00044969"/>
    </source>
</evidence>
<reference evidence="9 10" key="1">
    <citation type="submission" date="2016-06" db="EMBL/GenBank/DDBJ databases">
        <title>Complete genome sequence of a deep-branching marine Gamma Proteobacterium Woeseia oceani type strain XK5.</title>
        <authorList>
            <person name="Mu D."/>
            <person name="Du Z."/>
        </authorList>
    </citation>
    <scope>NUCLEOTIDE SEQUENCE [LARGE SCALE GENOMIC DNA]</scope>
    <source>
        <strain evidence="9 10">XK5</strain>
    </source>
</reference>
<keyword evidence="2" id="KW-0547">Nucleotide-binding</keyword>
<evidence type="ECO:0000313" key="10">
    <source>
        <dbReference type="Proteomes" id="UP000092695"/>
    </source>
</evidence>
<dbReference type="InterPro" id="IPR014001">
    <property type="entry name" value="Helicase_ATP-bd"/>
</dbReference>
<name>A0A193LKY4_9GAMM</name>
<feature type="domain" description="Helicase ATP-binding" evidence="8">
    <location>
        <begin position="10"/>
        <end position="273"/>
    </location>
</feature>
<sequence>MTEFFAENSPLARHLPGFQPRAGQAWMAEAVAETIAERKHLIVEAGTGTGKTFAYLLPALQSGCRTIISTGTRALQDQLYHRDLPLISKAVGRPVTTALLKGRSNYLCLQRLEIAAPDAPEAVEDLAEVCSWQHRTVSGDRAELTAVPEDSVVWPLVTSTVDNCLGQQCPLYSKCFVVKARRKAQEADLVVVNHHLLLADLAMKESGFVEFLPGADAIILDEAHQIPDLAAQFFGISLGSRELERVFDEIDAATLAYRDKELVKRVDRSRTAVRVLRVAAPRDQGRYELSGVLAELQTPLNRLLAALMDLAQVLEQLAHASMEIAKLAEQVGSAAERLSHLCSDDTWDGLRWLDVNPRSIRLHLTPLDVSGTMRNLLNTGHQAWIFTSATLAVGEDFAHFTSRLGLDDAPGLRFPSPYALERRGLVYLPPGMPAPSDSEHTDRMMEAVMPLLEMTDGGVFCLFTSHRALTAARRWSKSRRRRFRGRPLLAQGTAPRDDLLQRFREHGNAVLLGTGTFWEGVDVRGSALTVVAIDKLPFASPADPMTMARVEFIRRQGGNPFSEHQLPQAALTLKQGAGRLLRDQEDYGVIMLCDPRVRSKAYGKLFLECLQPMPVTDQLDEVARFLTAHEQTQVARVGS</sequence>
<dbReference type="SMART" id="SM00491">
    <property type="entry name" value="HELICc2"/>
    <property type="match status" value="1"/>
</dbReference>
<keyword evidence="3" id="KW-0378">Hydrolase</keyword>
<dbReference type="Pfam" id="PF00270">
    <property type="entry name" value="DEAD"/>
    <property type="match status" value="1"/>
</dbReference>
<proteinExistence type="inferred from homology"/>
<dbReference type="GO" id="GO:0016818">
    <property type="term" value="F:hydrolase activity, acting on acid anhydrides, in phosphorus-containing anhydrides"/>
    <property type="evidence" value="ECO:0007669"/>
    <property type="project" value="InterPro"/>
</dbReference>
<dbReference type="Pfam" id="PF13307">
    <property type="entry name" value="Helicase_C_2"/>
    <property type="match status" value="1"/>
</dbReference>
<dbReference type="InterPro" id="IPR027417">
    <property type="entry name" value="P-loop_NTPase"/>
</dbReference>
<evidence type="ECO:0000256" key="2">
    <source>
        <dbReference type="ARBA" id="ARBA00022741"/>
    </source>
</evidence>
<keyword evidence="4" id="KW-0067">ATP-binding</keyword>
<evidence type="ECO:0000313" key="9">
    <source>
        <dbReference type="EMBL" id="ANO53074.1"/>
    </source>
</evidence>
<comment type="similarity">
    <text evidence="5">Belongs to the helicase family. DinG subfamily.</text>
</comment>
<dbReference type="GO" id="GO:0005524">
    <property type="term" value="F:ATP binding"/>
    <property type="evidence" value="ECO:0007669"/>
    <property type="project" value="UniProtKB-KW"/>
</dbReference>
<dbReference type="InterPro" id="IPR011545">
    <property type="entry name" value="DEAD/DEAH_box_helicase_dom"/>
</dbReference>
<dbReference type="SMART" id="SM00487">
    <property type="entry name" value="DEXDc"/>
    <property type="match status" value="1"/>
</dbReference>
<dbReference type="GO" id="GO:0006281">
    <property type="term" value="P:DNA repair"/>
    <property type="evidence" value="ECO:0007669"/>
    <property type="project" value="TreeGrafter"/>
</dbReference>
<dbReference type="AlphaFoldDB" id="A0A193LKY4"/>
<dbReference type="Proteomes" id="UP000092695">
    <property type="component" value="Chromosome"/>
</dbReference>
<evidence type="ECO:0000256" key="4">
    <source>
        <dbReference type="ARBA" id="ARBA00022840"/>
    </source>
</evidence>
<keyword evidence="10" id="KW-1185">Reference proteome</keyword>
<evidence type="ECO:0000256" key="3">
    <source>
        <dbReference type="ARBA" id="ARBA00022801"/>
    </source>
</evidence>
<evidence type="ECO:0000256" key="1">
    <source>
        <dbReference type="ARBA" id="ARBA00001966"/>
    </source>
</evidence>
<comment type="catalytic activity">
    <reaction evidence="7">
        <text>ATP + H2O = ADP + phosphate + H(+)</text>
        <dbReference type="Rhea" id="RHEA:13065"/>
        <dbReference type="ChEBI" id="CHEBI:15377"/>
        <dbReference type="ChEBI" id="CHEBI:15378"/>
        <dbReference type="ChEBI" id="CHEBI:30616"/>
        <dbReference type="ChEBI" id="CHEBI:43474"/>
        <dbReference type="ChEBI" id="CHEBI:456216"/>
        <dbReference type="EC" id="5.6.2.3"/>
    </reaction>
</comment>
<dbReference type="EMBL" id="CP016268">
    <property type="protein sequence ID" value="ANO53074.1"/>
    <property type="molecule type" value="Genomic_DNA"/>
</dbReference>
<dbReference type="PANTHER" id="PTHR11472:SF34">
    <property type="entry name" value="REGULATOR OF TELOMERE ELONGATION HELICASE 1"/>
    <property type="match status" value="1"/>
</dbReference>
<gene>
    <name evidence="9" type="ORF">BA177_07475</name>
</gene>
<evidence type="ECO:0000259" key="8">
    <source>
        <dbReference type="PROSITE" id="PS51193"/>
    </source>
</evidence>
<evidence type="ECO:0000256" key="7">
    <source>
        <dbReference type="ARBA" id="ARBA00048954"/>
    </source>
</evidence>
<dbReference type="PROSITE" id="PS51193">
    <property type="entry name" value="HELICASE_ATP_BIND_2"/>
    <property type="match status" value="1"/>
</dbReference>
<dbReference type="InterPro" id="IPR006555">
    <property type="entry name" value="ATP-dep_Helicase_C"/>
</dbReference>